<proteinExistence type="predicted"/>
<name>A0AAQ1SNU1_LEPIR</name>
<evidence type="ECO:0000313" key="2">
    <source>
        <dbReference type="Proteomes" id="UP000234460"/>
    </source>
</evidence>
<evidence type="ECO:0000313" key="1">
    <source>
        <dbReference type="EMBL" id="SOR61746.1"/>
    </source>
</evidence>
<comment type="caution">
    <text evidence="1">The sequence shown here is derived from an EMBL/GenBank/DDBJ whole genome shotgun (WGS) entry which is preliminary data.</text>
</comment>
<accession>A0AAQ1SNU1</accession>
<dbReference type="AntiFam" id="ANF00053">
    <property type="entry name" value="Translation of DNA repeat"/>
</dbReference>
<gene>
    <name evidence="1" type="ORF">LMANV2_330098</name>
</gene>
<reference evidence="1 2" key="1">
    <citation type="submission" date="2017-11" db="EMBL/GenBank/DDBJ databases">
        <authorList>
            <person name="Lechat P."/>
        </authorList>
    </citation>
    <scope>NUCLEOTIDE SEQUENCE [LARGE SCALE GENOMIC DNA]</scope>
    <source>
        <strain evidence="1">L495</strain>
    </source>
</reference>
<organism evidence="1 2">
    <name type="scientific">Leptospira interrogans serovar Manilae</name>
    <dbReference type="NCBI Taxonomy" id="214675"/>
    <lineage>
        <taxon>Bacteria</taxon>
        <taxon>Pseudomonadati</taxon>
        <taxon>Spirochaetota</taxon>
        <taxon>Spirochaetia</taxon>
        <taxon>Leptospirales</taxon>
        <taxon>Leptospiraceae</taxon>
        <taxon>Leptospira</taxon>
    </lineage>
</organism>
<dbReference type="EMBL" id="OEJX01000027">
    <property type="protein sequence ID" value="SOR61746.1"/>
    <property type="molecule type" value="Genomic_DNA"/>
</dbReference>
<dbReference type="Proteomes" id="UP000234460">
    <property type="component" value="Chromosome LMANV2"/>
</dbReference>
<dbReference type="AlphaFoldDB" id="A0AAQ1SNU1"/>
<protein>
    <submittedName>
        <fullName evidence="1">Uncharacterized protein</fullName>
    </submittedName>
</protein>
<sequence>MLKNSIIGINKITSIVHFNATETDREFIFQQLYSIFIVVPTFV</sequence>